<gene>
    <name evidence="1" type="ORF">EDF64_110148</name>
</gene>
<comment type="caution">
    <text evidence="1">The sequence shown here is derived from an EMBL/GenBank/DDBJ whole genome shotgun (WGS) entry which is preliminary data.</text>
</comment>
<protein>
    <submittedName>
        <fullName evidence="1">Uncharacterized protein</fullName>
    </submittedName>
</protein>
<accession>A0A4R6DEB3</accession>
<dbReference type="AlphaFoldDB" id="A0A4R6DEB3"/>
<organism evidence="1 2">
    <name type="scientific">Curtobacterium flaccumfaciens</name>
    <dbReference type="NCBI Taxonomy" id="2035"/>
    <lineage>
        <taxon>Bacteria</taxon>
        <taxon>Bacillati</taxon>
        <taxon>Actinomycetota</taxon>
        <taxon>Actinomycetes</taxon>
        <taxon>Micrococcales</taxon>
        <taxon>Microbacteriaceae</taxon>
        <taxon>Curtobacterium</taxon>
    </lineage>
</organism>
<reference evidence="1 2" key="1">
    <citation type="submission" date="2019-03" db="EMBL/GenBank/DDBJ databases">
        <title>Genomic analyses of the natural microbiome of Caenorhabditis elegans.</title>
        <authorList>
            <person name="Samuel B."/>
        </authorList>
    </citation>
    <scope>NUCLEOTIDE SEQUENCE [LARGE SCALE GENOMIC DNA]</scope>
    <source>
        <strain evidence="1 2">JUb65</strain>
    </source>
</reference>
<evidence type="ECO:0000313" key="2">
    <source>
        <dbReference type="Proteomes" id="UP000295764"/>
    </source>
</evidence>
<dbReference type="Proteomes" id="UP000295764">
    <property type="component" value="Unassembled WGS sequence"/>
</dbReference>
<evidence type="ECO:0000313" key="1">
    <source>
        <dbReference type="EMBL" id="TDN42887.1"/>
    </source>
</evidence>
<proteinExistence type="predicted"/>
<sequence>MVSSVIDVSGWQMKVQWAARQQSADEIADLASQSRDRFVRAFPEFEGAWKVSSEVGSVDYRDSGAPELVRSSVLRVDGEPDPARGVSFLLLSPVVDGTYAAIRVRAGATHQTRRVAPNSVSVDFSSEEFGEPVTQSTSDPSFEAFVDLAKSLQVLWEAEGIKVADRAPED</sequence>
<name>A0A4R6DEB3_9MICO</name>
<dbReference type="EMBL" id="SNVW01000010">
    <property type="protein sequence ID" value="TDN42887.1"/>
    <property type="molecule type" value="Genomic_DNA"/>
</dbReference>